<feature type="domain" description="Acyl-CoA dehydrogenase/oxidase N-terminal" evidence="12">
    <location>
        <begin position="536"/>
        <end position="648"/>
    </location>
</feature>
<dbReference type="GO" id="GO:0009712">
    <property type="term" value="P:catechol-containing compound metabolic process"/>
    <property type="evidence" value="ECO:0007669"/>
    <property type="project" value="InterPro"/>
</dbReference>
<dbReference type="FunFam" id="1.20.140.10:FF:000003">
    <property type="entry name" value="isovaleryl-CoA dehydrogenase, mitochondrial"/>
    <property type="match status" value="1"/>
</dbReference>
<dbReference type="SUPFAM" id="SSF69118">
    <property type="entry name" value="AhpD-like"/>
    <property type="match status" value="1"/>
</dbReference>
<dbReference type="Gene3D" id="2.40.110.10">
    <property type="entry name" value="Butyryl-CoA Dehydrogenase, subunit A, domain 2"/>
    <property type="match status" value="1"/>
</dbReference>
<dbReference type="Gene3D" id="1.10.540.10">
    <property type="entry name" value="Acyl-CoA dehydrogenase/oxidase, N-terminal domain"/>
    <property type="match status" value="1"/>
</dbReference>
<dbReference type="Proteomes" id="UP000799428">
    <property type="component" value="Unassembled WGS sequence"/>
</dbReference>
<dbReference type="PROSITE" id="PS00072">
    <property type="entry name" value="ACYL_COA_DH_1"/>
    <property type="match status" value="1"/>
</dbReference>
<dbReference type="SUPFAM" id="SSF49482">
    <property type="entry name" value="Aromatic compound dioxygenase"/>
    <property type="match status" value="1"/>
</dbReference>
<evidence type="ECO:0000259" key="12">
    <source>
        <dbReference type="Pfam" id="PF02771"/>
    </source>
</evidence>
<dbReference type="InterPro" id="IPR013786">
    <property type="entry name" value="AcylCoA_DH/ox_N"/>
</dbReference>
<dbReference type="InterPro" id="IPR039390">
    <property type="entry name" value="1_2-HQD/HQD"/>
</dbReference>
<feature type="domain" description="Acyl-CoA oxidase/dehydrogenase middle" evidence="11">
    <location>
        <begin position="652"/>
        <end position="748"/>
    </location>
</feature>
<dbReference type="Pfam" id="PF02771">
    <property type="entry name" value="Acyl-CoA_dh_N"/>
    <property type="match status" value="1"/>
</dbReference>
<feature type="domain" description="Intradiol ring-cleavage dioxygenases" evidence="9">
    <location>
        <begin position="109"/>
        <end position="288"/>
    </location>
</feature>
<comment type="cofactor">
    <cofactor evidence="1">
        <name>Fe(3+)</name>
        <dbReference type="ChEBI" id="CHEBI:29034"/>
    </cofactor>
</comment>
<evidence type="ECO:0000256" key="4">
    <source>
        <dbReference type="ARBA" id="ARBA00022630"/>
    </source>
</evidence>
<evidence type="ECO:0000256" key="1">
    <source>
        <dbReference type="ARBA" id="ARBA00001965"/>
    </source>
</evidence>
<dbReference type="InterPro" id="IPR029032">
    <property type="entry name" value="AhpD-like"/>
</dbReference>
<evidence type="ECO:0000313" key="15">
    <source>
        <dbReference type="Proteomes" id="UP000799428"/>
    </source>
</evidence>
<dbReference type="Pfam" id="PF00441">
    <property type="entry name" value="Acyl-CoA_dh_1"/>
    <property type="match status" value="1"/>
</dbReference>
<dbReference type="InterPro" id="IPR015889">
    <property type="entry name" value="Intradiol_dOase_core"/>
</dbReference>
<proteinExistence type="inferred from homology"/>
<evidence type="ECO:0000256" key="7">
    <source>
        <dbReference type="ARBA" id="ARBA00023004"/>
    </source>
</evidence>
<dbReference type="PROSITE" id="PS00073">
    <property type="entry name" value="ACYL_COA_DH_2"/>
    <property type="match status" value="1"/>
</dbReference>
<dbReference type="GO" id="GO:0050660">
    <property type="term" value="F:flavin adenine dinucleotide binding"/>
    <property type="evidence" value="ECO:0007669"/>
    <property type="project" value="InterPro"/>
</dbReference>
<organism evidence="14 15">
    <name type="scientific">Pleomassaria siparia CBS 279.74</name>
    <dbReference type="NCBI Taxonomy" id="1314801"/>
    <lineage>
        <taxon>Eukaryota</taxon>
        <taxon>Fungi</taxon>
        <taxon>Dikarya</taxon>
        <taxon>Ascomycota</taxon>
        <taxon>Pezizomycotina</taxon>
        <taxon>Dothideomycetes</taxon>
        <taxon>Pleosporomycetidae</taxon>
        <taxon>Pleosporales</taxon>
        <taxon>Pleomassariaceae</taxon>
        <taxon>Pleomassaria</taxon>
    </lineage>
</organism>
<evidence type="ECO:0000259" key="9">
    <source>
        <dbReference type="Pfam" id="PF00775"/>
    </source>
</evidence>
<reference evidence="14" key="1">
    <citation type="journal article" date="2020" name="Stud. Mycol.">
        <title>101 Dothideomycetes genomes: a test case for predicting lifestyles and emergence of pathogens.</title>
        <authorList>
            <person name="Haridas S."/>
            <person name="Albert R."/>
            <person name="Binder M."/>
            <person name="Bloem J."/>
            <person name="Labutti K."/>
            <person name="Salamov A."/>
            <person name="Andreopoulos B."/>
            <person name="Baker S."/>
            <person name="Barry K."/>
            <person name="Bills G."/>
            <person name="Bluhm B."/>
            <person name="Cannon C."/>
            <person name="Castanera R."/>
            <person name="Culley D."/>
            <person name="Daum C."/>
            <person name="Ezra D."/>
            <person name="Gonzalez J."/>
            <person name="Henrissat B."/>
            <person name="Kuo A."/>
            <person name="Liang C."/>
            <person name="Lipzen A."/>
            <person name="Lutzoni F."/>
            <person name="Magnuson J."/>
            <person name="Mondo S."/>
            <person name="Nolan M."/>
            <person name="Ohm R."/>
            <person name="Pangilinan J."/>
            <person name="Park H.-J."/>
            <person name="Ramirez L."/>
            <person name="Alfaro M."/>
            <person name="Sun H."/>
            <person name="Tritt A."/>
            <person name="Yoshinaga Y."/>
            <person name="Zwiers L.-H."/>
            <person name="Turgeon B."/>
            <person name="Goodwin S."/>
            <person name="Spatafora J."/>
            <person name="Crous P."/>
            <person name="Grigoriev I."/>
        </authorList>
    </citation>
    <scope>NUCLEOTIDE SEQUENCE</scope>
    <source>
        <strain evidence="14">CBS 279.74</strain>
    </source>
</reference>
<keyword evidence="4" id="KW-0285">Flavoprotein</keyword>
<dbReference type="EMBL" id="MU005785">
    <property type="protein sequence ID" value="KAF2703786.1"/>
    <property type="molecule type" value="Genomic_DNA"/>
</dbReference>
<keyword evidence="7" id="KW-0408">Iron</keyword>
<dbReference type="InterPro" id="IPR006091">
    <property type="entry name" value="Acyl-CoA_Oxase/DH_mid-dom"/>
</dbReference>
<dbReference type="OrthoDB" id="9988775at2759"/>
<dbReference type="Pfam" id="PF02627">
    <property type="entry name" value="CMD"/>
    <property type="match status" value="1"/>
</dbReference>
<feature type="domain" description="Catechol dioxygenase N-terminal" evidence="13">
    <location>
        <begin position="26"/>
        <end position="98"/>
    </location>
</feature>
<dbReference type="GO" id="GO:0008470">
    <property type="term" value="F:3-methylbutanoyl-CoA dehydrogenase activity"/>
    <property type="evidence" value="ECO:0007669"/>
    <property type="project" value="TreeGrafter"/>
</dbReference>
<evidence type="ECO:0000256" key="5">
    <source>
        <dbReference type="ARBA" id="ARBA00022723"/>
    </source>
</evidence>
<accession>A0A6G1JT54</accession>
<evidence type="ECO:0000259" key="10">
    <source>
        <dbReference type="Pfam" id="PF02627"/>
    </source>
</evidence>
<evidence type="ECO:0000256" key="3">
    <source>
        <dbReference type="ARBA" id="ARBA00009347"/>
    </source>
</evidence>
<dbReference type="InterPro" id="IPR006089">
    <property type="entry name" value="Acyl-CoA_DH_CS"/>
</dbReference>
<keyword evidence="6" id="KW-0274">FAD</keyword>
<protein>
    <submittedName>
        <fullName evidence="14">Aromatic compound dioxygenase</fullName>
    </submittedName>
</protein>
<dbReference type="Gene3D" id="2.60.130.10">
    <property type="entry name" value="Aromatic compound dioxygenase"/>
    <property type="match status" value="1"/>
</dbReference>
<name>A0A6G1JT54_9PLEO</name>
<dbReference type="InterPro" id="IPR000627">
    <property type="entry name" value="Intradiol_dOase_C"/>
</dbReference>
<keyword evidence="14" id="KW-0560">Oxidoreductase</keyword>
<dbReference type="InterPro" id="IPR009075">
    <property type="entry name" value="AcylCo_DH/oxidase_C"/>
</dbReference>
<dbReference type="InterPro" id="IPR007535">
    <property type="entry name" value="Catechol_dOase_N"/>
</dbReference>
<dbReference type="InterPro" id="IPR009100">
    <property type="entry name" value="AcylCoA_DH/oxidase_NM_dom_sf"/>
</dbReference>
<evidence type="ECO:0000256" key="2">
    <source>
        <dbReference type="ARBA" id="ARBA00001974"/>
    </source>
</evidence>
<dbReference type="GO" id="GO:0008199">
    <property type="term" value="F:ferric iron binding"/>
    <property type="evidence" value="ECO:0007669"/>
    <property type="project" value="InterPro"/>
</dbReference>
<evidence type="ECO:0000259" key="13">
    <source>
        <dbReference type="Pfam" id="PF04444"/>
    </source>
</evidence>
<comment type="similarity">
    <text evidence="3">Belongs to the acyl-CoA dehydrogenase family.</text>
</comment>
<dbReference type="GO" id="GO:0018576">
    <property type="term" value="F:catechol 1,2-dioxygenase activity"/>
    <property type="evidence" value="ECO:0007669"/>
    <property type="project" value="InterPro"/>
</dbReference>
<dbReference type="Pfam" id="PF00775">
    <property type="entry name" value="Dioxygenase_C"/>
    <property type="match status" value="1"/>
</dbReference>
<dbReference type="GO" id="GO:0006552">
    <property type="term" value="P:L-leucine catabolic process"/>
    <property type="evidence" value="ECO:0007669"/>
    <property type="project" value="TreeGrafter"/>
</dbReference>
<feature type="domain" description="Carboxymuconolactone decarboxylase-like" evidence="10">
    <location>
        <begin position="365"/>
        <end position="426"/>
    </location>
</feature>
<dbReference type="Gene3D" id="1.20.140.10">
    <property type="entry name" value="Butyryl-CoA Dehydrogenase, subunit A, domain 3"/>
    <property type="match status" value="1"/>
</dbReference>
<dbReference type="InterPro" id="IPR036250">
    <property type="entry name" value="AcylCo_DH-like_C"/>
</dbReference>
<dbReference type="SUPFAM" id="SSF56645">
    <property type="entry name" value="Acyl-CoA dehydrogenase NM domain-like"/>
    <property type="match status" value="1"/>
</dbReference>
<comment type="cofactor">
    <cofactor evidence="2">
        <name>FAD</name>
        <dbReference type="ChEBI" id="CHEBI:57692"/>
    </cofactor>
</comment>
<evidence type="ECO:0000256" key="6">
    <source>
        <dbReference type="ARBA" id="ARBA00022827"/>
    </source>
</evidence>
<sequence>MSGSAPHRFDPNFTDNVINAMGPKTDPRLREVMTSLLRHLHDFTREVELTVDEWMAGVAFVNLIGQTSTATRNEAHRMSDVLGLESLVDEIAHKHVNESGEEPTSSSILGPFWSPNAPFRENGGSIIQDPAPDGQPTLMHGTITDLDTKKPIPGAVIDIWQASANGKYDFQDPDNQTPNNLRGKFRCDEQGRYWFYCYKPTAYSLPTDGAAGALFTALDRHPMRPAHIHLMMTAPGYKPVTTQIYPRDDPYVTNDTVFAVKDDLLIDFLPLENDAKAKLDLTYNVRLAPREKQTAPMEGVARLLHHPTRLTSTYRPTPLQKRTMRVTYAPKEAPTPESAPVYERIAARRAPRPLIPLDLALLHNPAVADGWNSFLGAIRTQTSLDPAVRELSISRIAVLNHAVHEWHSHAPLALKAGVSREGMETVFKGEVRGKGASVSDGEGGLDEKQWTVVSYTDQMTRNVEVEEDLVNKLKGFLGDKQVVELTATIAAYNCVSRLLSRSIRHISHRQSRALYAPTRRHASTKHPKGFVPPTQDDLTELRERVQEFTRREIPDSVALKTDQDNAFPNSMWQKFGEAGFLGITADEEFGGLAMGYQAHCVVMEEISRASGSIGLSYAAHSQLCVNQLMLNGSDAQKAKYLPGLISGQEIGALAMSEHSAGSDVVSMKMTAKEVDGGYVLNGTKMWITNGPDAHTIIVYAKTTPDAASKGITAFIVPTTSCNGFSVSRKLDKLGMRGSNTGELVFSDVFVPAENVLGHVNRGVRVLMEGLDLERLVLSAGPLGLMQAALDAVLPYTHTRKQFGIPIAHNQLVQAKLADMYTKYRASSSFTYNVAAAIDNSHDDADAAQVKTQDCAGSILYAAERASEVAADAVQLMGGMGYMNEVPVGRILRDAKLYEIGAGTSEVRRMVIGRAFNKEFAER</sequence>
<dbReference type="Gene3D" id="1.20.1290.10">
    <property type="entry name" value="AhpD-like"/>
    <property type="match status" value="1"/>
</dbReference>
<evidence type="ECO:0000259" key="11">
    <source>
        <dbReference type="Pfam" id="PF02770"/>
    </source>
</evidence>
<dbReference type="CDD" id="cd03461">
    <property type="entry name" value="1_2-HQD"/>
    <property type="match status" value="1"/>
</dbReference>
<dbReference type="InterPro" id="IPR046373">
    <property type="entry name" value="Acyl-CoA_Oxase/DH_mid-dom_sf"/>
</dbReference>
<dbReference type="PANTHER" id="PTHR43884">
    <property type="entry name" value="ACYL-COA DEHYDROGENASE"/>
    <property type="match status" value="1"/>
</dbReference>
<dbReference type="AlphaFoldDB" id="A0A6G1JT54"/>
<keyword evidence="14" id="KW-0223">Dioxygenase</keyword>
<dbReference type="Pfam" id="PF02770">
    <property type="entry name" value="Acyl-CoA_dh_M"/>
    <property type="match status" value="1"/>
</dbReference>
<dbReference type="SUPFAM" id="SSF47203">
    <property type="entry name" value="Acyl-CoA dehydrogenase C-terminal domain-like"/>
    <property type="match status" value="1"/>
</dbReference>
<dbReference type="FunFam" id="1.10.540.10:FF:000021">
    <property type="entry name" value="Isovaleryl-CoA dehydrogenase IvdA"/>
    <property type="match status" value="1"/>
</dbReference>
<dbReference type="PANTHER" id="PTHR43884:SF18">
    <property type="entry name" value="ISOVALERYL-COENZYME A DEHYDROGENASE"/>
    <property type="match status" value="1"/>
</dbReference>
<dbReference type="InterPro" id="IPR037069">
    <property type="entry name" value="AcylCoA_DH/ox_N_sf"/>
</dbReference>
<dbReference type="Pfam" id="PF04444">
    <property type="entry name" value="Dioxygenase_N"/>
    <property type="match status" value="1"/>
</dbReference>
<evidence type="ECO:0000259" key="8">
    <source>
        <dbReference type="Pfam" id="PF00441"/>
    </source>
</evidence>
<gene>
    <name evidence="14" type="ORF">K504DRAFT_417847</name>
</gene>
<dbReference type="GO" id="GO:0051920">
    <property type="term" value="F:peroxiredoxin activity"/>
    <property type="evidence" value="ECO:0007669"/>
    <property type="project" value="InterPro"/>
</dbReference>
<feature type="domain" description="Acyl-CoA dehydrogenase/oxidase C-terminal" evidence="8">
    <location>
        <begin position="760"/>
        <end position="914"/>
    </location>
</feature>
<dbReference type="InterPro" id="IPR003779">
    <property type="entry name" value="CMD-like"/>
</dbReference>
<keyword evidence="15" id="KW-1185">Reference proteome</keyword>
<evidence type="ECO:0000313" key="14">
    <source>
        <dbReference type="EMBL" id="KAF2703786.1"/>
    </source>
</evidence>
<keyword evidence="5" id="KW-0479">Metal-binding</keyword>
<dbReference type="FunFam" id="2.40.110.10:FF:000004">
    <property type="entry name" value="Isovaleryl-CoA dehydrogenase, mitochondrial"/>
    <property type="match status" value="1"/>
</dbReference>